<dbReference type="SUPFAM" id="SSF52172">
    <property type="entry name" value="CheY-like"/>
    <property type="match status" value="1"/>
</dbReference>
<dbReference type="Gene3D" id="1.10.10.10">
    <property type="entry name" value="Winged helix-like DNA-binding domain superfamily/Winged helix DNA-binding domain"/>
    <property type="match status" value="1"/>
</dbReference>
<evidence type="ECO:0000313" key="2">
    <source>
        <dbReference type="EMBL" id="MEJ8280847.1"/>
    </source>
</evidence>
<name>A0ABU8TAX8_9PSEU</name>
<dbReference type="InterPro" id="IPR000014">
    <property type="entry name" value="PAS"/>
</dbReference>
<evidence type="ECO:0000313" key="3">
    <source>
        <dbReference type="Proteomes" id="UP001364211"/>
    </source>
</evidence>
<dbReference type="InterPro" id="IPR005561">
    <property type="entry name" value="ANTAR"/>
</dbReference>
<keyword evidence="3" id="KW-1185">Reference proteome</keyword>
<organism evidence="2 3">
    <name type="scientific">Pseudonocardia spirodelae</name>
    <dbReference type="NCBI Taxonomy" id="3133431"/>
    <lineage>
        <taxon>Bacteria</taxon>
        <taxon>Bacillati</taxon>
        <taxon>Actinomycetota</taxon>
        <taxon>Actinomycetes</taxon>
        <taxon>Pseudonocardiales</taxon>
        <taxon>Pseudonocardiaceae</taxon>
        <taxon>Pseudonocardia</taxon>
    </lineage>
</organism>
<dbReference type="Proteomes" id="UP001364211">
    <property type="component" value="Unassembled WGS sequence"/>
</dbReference>
<protein>
    <submittedName>
        <fullName evidence="2">ANTAR domain-containing protein</fullName>
    </submittedName>
</protein>
<dbReference type="InterPro" id="IPR011006">
    <property type="entry name" value="CheY-like_superfamily"/>
</dbReference>
<dbReference type="InterPro" id="IPR036388">
    <property type="entry name" value="WH-like_DNA-bd_sf"/>
</dbReference>
<dbReference type="Pfam" id="PF08448">
    <property type="entry name" value="PAS_4"/>
    <property type="match status" value="1"/>
</dbReference>
<accession>A0ABU8TAX8</accession>
<dbReference type="PROSITE" id="PS50921">
    <property type="entry name" value="ANTAR"/>
    <property type="match status" value="1"/>
</dbReference>
<dbReference type="CDD" id="cd00130">
    <property type="entry name" value="PAS"/>
    <property type="match status" value="1"/>
</dbReference>
<dbReference type="InterPro" id="IPR035965">
    <property type="entry name" value="PAS-like_dom_sf"/>
</dbReference>
<dbReference type="RefSeq" id="WP_340292456.1">
    <property type="nucleotide sequence ID" value="NZ_JBBJUP010000015.1"/>
</dbReference>
<dbReference type="Pfam" id="PF03861">
    <property type="entry name" value="ANTAR"/>
    <property type="match status" value="1"/>
</dbReference>
<dbReference type="EMBL" id="JBBJUP010000015">
    <property type="protein sequence ID" value="MEJ8280847.1"/>
    <property type="molecule type" value="Genomic_DNA"/>
</dbReference>
<reference evidence="2 3" key="1">
    <citation type="submission" date="2024-03" db="EMBL/GenBank/DDBJ databases">
        <title>Draft genome sequence of Pseudonocardia sp. DW16-2.</title>
        <authorList>
            <person name="Duangmal K."/>
        </authorList>
    </citation>
    <scope>NUCLEOTIDE SEQUENCE [LARGE SCALE GENOMIC DNA]</scope>
    <source>
        <strain evidence="2 3">DW16-2</strain>
    </source>
</reference>
<proteinExistence type="predicted"/>
<sequence length="221" mass="23330">MLSGSSDAQVLRACCDDPAFRATRCPYLVLDGELTVVGANAAFRAATLREPGELTGRPLPEVFPDAPGTDSADLTASLSRVLRLGHRDHLPVRRHDVPAPAGAPGFVERVWVTVNSPLVSPDGRVIGVLHHAEDVTGLLSPGPDGADLPAAALARALERENSHLRARFARHASIEQAKGALMAQRGCSADEAFALLRRLSHETNVKLHVVAEALLADTVGG</sequence>
<dbReference type="SUPFAM" id="SSF55785">
    <property type="entry name" value="PYP-like sensor domain (PAS domain)"/>
    <property type="match status" value="1"/>
</dbReference>
<feature type="domain" description="ANTAR" evidence="1">
    <location>
        <begin position="154"/>
        <end position="215"/>
    </location>
</feature>
<dbReference type="InterPro" id="IPR013656">
    <property type="entry name" value="PAS_4"/>
</dbReference>
<comment type="caution">
    <text evidence="2">The sequence shown here is derived from an EMBL/GenBank/DDBJ whole genome shotgun (WGS) entry which is preliminary data.</text>
</comment>
<evidence type="ECO:0000259" key="1">
    <source>
        <dbReference type="PROSITE" id="PS50921"/>
    </source>
</evidence>
<dbReference type="Gene3D" id="3.30.450.20">
    <property type="entry name" value="PAS domain"/>
    <property type="match status" value="1"/>
</dbReference>
<gene>
    <name evidence="2" type="ORF">WJX68_18035</name>
</gene>
<dbReference type="SMART" id="SM01012">
    <property type="entry name" value="ANTAR"/>
    <property type="match status" value="1"/>
</dbReference>